<evidence type="ECO:0000313" key="2">
    <source>
        <dbReference type="EMBL" id="KGN37288.1"/>
    </source>
</evidence>
<keyword evidence="1" id="KW-0812">Transmembrane</keyword>
<dbReference type="EMBL" id="AVPK01000006">
    <property type="protein sequence ID" value="KGN37288.1"/>
    <property type="molecule type" value="Genomic_DNA"/>
</dbReference>
<reference evidence="2 3" key="1">
    <citation type="submission" date="2013-08" db="EMBL/GenBank/DDBJ databases">
        <title>The genome sequence of Knoellia subterranea.</title>
        <authorList>
            <person name="Zhu W."/>
            <person name="Wang G."/>
        </authorList>
    </citation>
    <scope>NUCLEOTIDE SEQUENCE [LARGE SCALE GENOMIC DNA]</scope>
    <source>
        <strain evidence="2 3">KCTC 19937</strain>
    </source>
</reference>
<sequence length="92" mass="10001">MSRIEPMPPLEGAFPQGLPPLPPGFFARHPRIGAVLHLAWGLVFLAWLVRVLERDGFDWFTVGALIVLSAGLGASIATFPRRAGNEITTPQL</sequence>
<organism evidence="2 3">
    <name type="scientific">Knoellia subterranea KCTC 19937</name>
    <dbReference type="NCBI Taxonomy" id="1385521"/>
    <lineage>
        <taxon>Bacteria</taxon>
        <taxon>Bacillati</taxon>
        <taxon>Actinomycetota</taxon>
        <taxon>Actinomycetes</taxon>
        <taxon>Micrococcales</taxon>
        <taxon>Intrasporangiaceae</taxon>
        <taxon>Knoellia</taxon>
    </lineage>
</organism>
<gene>
    <name evidence="2" type="ORF">N803_14845</name>
</gene>
<dbReference type="AlphaFoldDB" id="A0A0A0JJL5"/>
<keyword evidence="1" id="KW-1133">Transmembrane helix</keyword>
<protein>
    <submittedName>
        <fullName evidence="2">Uncharacterized protein</fullName>
    </submittedName>
</protein>
<dbReference type="STRING" id="1385521.N803_14845"/>
<keyword evidence="1" id="KW-0472">Membrane</keyword>
<feature type="transmembrane region" description="Helical" evidence="1">
    <location>
        <begin position="59"/>
        <end position="79"/>
    </location>
</feature>
<comment type="caution">
    <text evidence="2">The sequence shown here is derived from an EMBL/GenBank/DDBJ whole genome shotgun (WGS) entry which is preliminary data.</text>
</comment>
<name>A0A0A0JJL5_9MICO</name>
<dbReference type="Proteomes" id="UP000030011">
    <property type="component" value="Unassembled WGS sequence"/>
</dbReference>
<dbReference type="RefSeq" id="WP_035905304.1">
    <property type="nucleotide sequence ID" value="NZ_AVPK01000006.1"/>
</dbReference>
<proteinExistence type="predicted"/>
<accession>A0A0A0JJL5</accession>
<evidence type="ECO:0000256" key="1">
    <source>
        <dbReference type="SAM" id="Phobius"/>
    </source>
</evidence>
<keyword evidence="3" id="KW-1185">Reference proteome</keyword>
<evidence type="ECO:0000313" key="3">
    <source>
        <dbReference type="Proteomes" id="UP000030011"/>
    </source>
</evidence>
<feature type="transmembrane region" description="Helical" evidence="1">
    <location>
        <begin position="32"/>
        <end position="52"/>
    </location>
</feature>